<dbReference type="Pfam" id="PF10508">
    <property type="entry name" value="Proteasom_PSMB"/>
    <property type="match status" value="1"/>
</dbReference>
<keyword evidence="2" id="KW-1185">Reference proteome</keyword>
<dbReference type="InterPro" id="IPR011989">
    <property type="entry name" value="ARM-like"/>
</dbReference>
<dbReference type="PANTHER" id="PTHR13554:SF10">
    <property type="entry name" value="26S PROTEASOME NON-ATPASE REGULATORY SUBUNIT 5"/>
    <property type="match status" value="1"/>
</dbReference>
<dbReference type="SUPFAM" id="SSF48371">
    <property type="entry name" value="ARM repeat"/>
    <property type="match status" value="1"/>
</dbReference>
<gene>
    <name evidence="1" type="ORF">KC19_9G096800</name>
</gene>
<name>A0A8T0GSE7_CERPU</name>
<accession>A0A8T0GSE7</accession>
<protein>
    <recommendedName>
        <fullName evidence="3">26S proteasome non-ATPase regulatory subunit 5</fullName>
    </recommendedName>
</protein>
<dbReference type="InterPro" id="IPR019538">
    <property type="entry name" value="PSMD5"/>
</dbReference>
<reference evidence="1" key="1">
    <citation type="submission" date="2020-06" db="EMBL/GenBank/DDBJ databases">
        <title>WGS assembly of Ceratodon purpureus strain R40.</title>
        <authorList>
            <person name="Carey S.B."/>
            <person name="Jenkins J."/>
            <person name="Shu S."/>
            <person name="Lovell J.T."/>
            <person name="Sreedasyam A."/>
            <person name="Maumus F."/>
            <person name="Tiley G.P."/>
            <person name="Fernandez-Pozo N."/>
            <person name="Barry K."/>
            <person name="Chen C."/>
            <person name="Wang M."/>
            <person name="Lipzen A."/>
            <person name="Daum C."/>
            <person name="Saski C.A."/>
            <person name="Payton A.C."/>
            <person name="Mcbreen J.C."/>
            <person name="Conrad R.E."/>
            <person name="Kollar L.M."/>
            <person name="Olsson S."/>
            <person name="Huttunen S."/>
            <person name="Landis J.B."/>
            <person name="Wickett N.J."/>
            <person name="Johnson M.G."/>
            <person name="Rensing S.A."/>
            <person name="Grimwood J."/>
            <person name="Schmutz J."/>
            <person name="Mcdaniel S.F."/>
        </authorList>
    </citation>
    <scope>NUCLEOTIDE SEQUENCE</scope>
    <source>
        <strain evidence="1">R40</strain>
    </source>
</reference>
<sequence length="539" mass="57672">MADMDIDQTAVDLPLLAAAASEFSNYPGEISDAAAESFLTKFPLLVLLTSLETGRDVPGLEVAVVTSLERIFRTPYGKRLLPHTLQYASVGLKAESPLVRKLTCVAIGDLLSAGENDGGATVRALTESQLAAPLLLAVGDGDQYVAKAAVEALGKLAKSPGGLELIFTDRGAGVGVLRDLALETSATVRIRALAMAATIFGVSEAAAAAVQGSGIFSVLAKELDNSDDMLAQLNALELLCELAVTPHGARFLLAGNLIGRLTSTICNPALDSLVRSRAMTVAARLTALYDESPGSLMSGSEAAGIANAFGELLKHLEDMEQSGQTVDATEHENALDALSFIGKTIQGAELLFNPRTMVARHVMNAAFLHRALNIKLAGIHALATMTGSERDPSRVLLSDSAETQLKDMIYSAAAERSSTRTPAGMFLILFQQSPEVRLAMYRFTTPMLARIWCLRELCASREVIDYLLDPRLETNKDAMEWRHVCCVAMTTALSAAIERGQISSSETLSRLEEFVRKGPFQGKEEQKGAVPIYATQERM</sequence>
<dbReference type="GO" id="GO:0005829">
    <property type="term" value="C:cytosol"/>
    <property type="evidence" value="ECO:0007669"/>
    <property type="project" value="TreeGrafter"/>
</dbReference>
<evidence type="ECO:0008006" key="3">
    <source>
        <dbReference type="Google" id="ProtNLM"/>
    </source>
</evidence>
<organism evidence="1 2">
    <name type="scientific">Ceratodon purpureus</name>
    <name type="common">Fire moss</name>
    <name type="synonym">Dicranum purpureum</name>
    <dbReference type="NCBI Taxonomy" id="3225"/>
    <lineage>
        <taxon>Eukaryota</taxon>
        <taxon>Viridiplantae</taxon>
        <taxon>Streptophyta</taxon>
        <taxon>Embryophyta</taxon>
        <taxon>Bryophyta</taxon>
        <taxon>Bryophytina</taxon>
        <taxon>Bryopsida</taxon>
        <taxon>Dicranidae</taxon>
        <taxon>Pseudoditrichales</taxon>
        <taxon>Ditrichaceae</taxon>
        <taxon>Ceratodon</taxon>
    </lineage>
</organism>
<dbReference type="EMBL" id="CM026430">
    <property type="protein sequence ID" value="KAG0561843.1"/>
    <property type="molecule type" value="Genomic_DNA"/>
</dbReference>
<dbReference type="PANTHER" id="PTHR13554">
    <property type="entry name" value="26S PROTEASOME NON-ATPASE REGULATORY SUBUNIT 5-RELATED"/>
    <property type="match status" value="1"/>
</dbReference>
<dbReference type="Gene3D" id="1.25.10.10">
    <property type="entry name" value="Leucine-rich Repeat Variant"/>
    <property type="match status" value="1"/>
</dbReference>
<dbReference type="GO" id="GO:0043248">
    <property type="term" value="P:proteasome assembly"/>
    <property type="evidence" value="ECO:0007669"/>
    <property type="project" value="InterPro"/>
</dbReference>
<evidence type="ECO:0000313" key="1">
    <source>
        <dbReference type="EMBL" id="KAG0561843.1"/>
    </source>
</evidence>
<dbReference type="AlphaFoldDB" id="A0A8T0GSE7"/>
<evidence type="ECO:0000313" key="2">
    <source>
        <dbReference type="Proteomes" id="UP000822688"/>
    </source>
</evidence>
<dbReference type="Proteomes" id="UP000822688">
    <property type="component" value="Chromosome 9"/>
</dbReference>
<comment type="caution">
    <text evidence="1">The sequence shown here is derived from an EMBL/GenBank/DDBJ whole genome shotgun (WGS) entry which is preliminary data.</text>
</comment>
<dbReference type="InterPro" id="IPR016024">
    <property type="entry name" value="ARM-type_fold"/>
</dbReference>
<proteinExistence type="predicted"/>